<feature type="signal peptide" evidence="1">
    <location>
        <begin position="1"/>
        <end position="27"/>
    </location>
</feature>
<dbReference type="SUPFAM" id="SSF51182">
    <property type="entry name" value="RmlC-like cupins"/>
    <property type="match status" value="1"/>
</dbReference>
<feature type="chain" id="PRO_5003614834" evidence="1">
    <location>
        <begin position="28"/>
        <end position="193"/>
    </location>
</feature>
<protein>
    <submittedName>
        <fullName evidence="2">Uncharacterized protein containing double-stranded beta helix domain</fullName>
    </submittedName>
</protein>
<accession>H8L1Q6</accession>
<dbReference type="AlphaFoldDB" id="H8L1Q6"/>
<dbReference type="InterPro" id="IPR011051">
    <property type="entry name" value="RmlC_Cupin_sf"/>
</dbReference>
<organism evidence="2 3">
    <name type="scientific">Frateuria aurantia (strain ATCC 33424 / DSM 6220 / KCTC 2777 / LMG 1558 / NBRC 3245 / NCIMB 13370)</name>
    <name type="common">Acetobacter aurantius</name>
    <dbReference type="NCBI Taxonomy" id="767434"/>
    <lineage>
        <taxon>Bacteria</taxon>
        <taxon>Pseudomonadati</taxon>
        <taxon>Pseudomonadota</taxon>
        <taxon>Gammaproteobacteria</taxon>
        <taxon>Lysobacterales</taxon>
        <taxon>Rhodanobacteraceae</taxon>
        <taxon>Frateuria</taxon>
    </lineage>
</organism>
<dbReference type="PANTHER" id="PTHR36448">
    <property type="entry name" value="BLR7373 PROTEIN"/>
    <property type="match status" value="1"/>
</dbReference>
<dbReference type="PANTHER" id="PTHR36448:SF2">
    <property type="entry name" value="CUPIN TYPE-1 DOMAIN-CONTAINING PROTEIN"/>
    <property type="match status" value="1"/>
</dbReference>
<dbReference type="InterPro" id="IPR014500">
    <property type="entry name" value="UCP019307_cupin"/>
</dbReference>
<evidence type="ECO:0000313" key="2">
    <source>
        <dbReference type="EMBL" id="AFC85416.1"/>
    </source>
</evidence>
<dbReference type="HOGENOM" id="CLU_084522_1_0_6"/>
<sequence>MNPERRTLLAAMVACPTLLLPALPAAAAARGMPQPLQLPPEGGFPNSAWPVLFYQDAYPARTADLASLYETEFAAHGWPPQWRYGMYPFDHFHSTAHEALGIFSGHARVRLGGPHGRPLDVAAGDVLVLPAGTGHCALSSSDDFMMVGAYPRGQSWDMQRGDPAELEQVRHAIAQVPRPALDPLGHPLQAFWP</sequence>
<dbReference type="STRING" id="767434.Fraau_0947"/>
<dbReference type="InterPro" id="IPR014710">
    <property type="entry name" value="RmlC-like_jellyroll"/>
</dbReference>
<dbReference type="PIRSF" id="PIRSF019307">
    <property type="entry name" value="UCP019307"/>
    <property type="match status" value="1"/>
</dbReference>
<dbReference type="KEGG" id="fau:Fraau_0947"/>
<keyword evidence="1" id="KW-0732">Signal</keyword>
<gene>
    <name evidence="2" type="ordered locus">Fraau_0947</name>
</gene>
<dbReference type="Gene3D" id="2.60.120.10">
    <property type="entry name" value="Jelly Rolls"/>
    <property type="match status" value="1"/>
</dbReference>
<proteinExistence type="predicted"/>
<evidence type="ECO:0000313" key="3">
    <source>
        <dbReference type="Proteomes" id="UP000005234"/>
    </source>
</evidence>
<evidence type="ECO:0000256" key="1">
    <source>
        <dbReference type="SAM" id="SignalP"/>
    </source>
</evidence>
<dbReference type="Proteomes" id="UP000005234">
    <property type="component" value="Chromosome"/>
</dbReference>
<dbReference type="CDD" id="cd02219">
    <property type="entry name" value="cupin_YjlB-like"/>
    <property type="match status" value="1"/>
</dbReference>
<dbReference type="EMBL" id="CP003350">
    <property type="protein sequence ID" value="AFC85416.1"/>
    <property type="molecule type" value="Genomic_DNA"/>
</dbReference>
<name>H8L1Q6_FRAAD</name>
<dbReference type="eggNOG" id="COG4297">
    <property type="taxonomic scope" value="Bacteria"/>
</dbReference>
<dbReference type="InterPro" id="IPR047121">
    <property type="entry name" value="YjiB-like"/>
</dbReference>
<keyword evidence="3" id="KW-1185">Reference proteome</keyword>
<reference evidence="2" key="1">
    <citation type="submission" date="2012-02" db="EMBL/GenBank/DDBJ databases">
        <title>The complete genome of Frateuria aurantia DSM 6220.</title>
        <authorList>
            <consortium name="US DOE Joint Genome Institute (JGI-PGF)"/>
            <person name="Lucas S."/>
            <person name="Copeland A."/>
            <person name="Lapidus A."/>
            <person name="Glavina del Rio T."/>
            <person name="Dalin E."/>
            <person name="Tice H."/>
            <person name="Bruce D."/>
            <person name="Goodwin L."/>
            <person name="Pitluck S."/>
            <person name="Peters L."/>
            <person name="Ovchinnikova G."/>
            <person name="Teshima H."/>
            <person name="Kyrpides N."/>
            <person name="Mavromatis K."/>
            <person name="Ivanova N."/>
            <person name="Brettin T."/>
            <person name="Detter J.C."/>
            <person name="Han C."/>
            <person name="Larimer F."/>
            <person name="Land M."/>
            <person name="Hauser L."/>
            <person name="Markowitz V."/>
            <person name="Cheng J.-F."/>
            <person name="Hugenholtz P."/>
            <person name="Woyke T."/>
            <person name="Wu D."/>
            <person name="Brambilla E."/>
            <person name="Klenk H.-P."/>
            <person name="Eisen J.A."/>
        </authorList>
    </citation>
    <scope>NUCLEOTIDE SEQUENCE</scope>
    <source>
        <strain evidence="2">DSM 6220</strain>
    </source>
</reference>
<dbReference type="RefSeq" id="WP_014402422.1">
    <property type="nucleotide sequence ID" value="NC_017033.1"/>
</dbReference>